<accession>A0A0H3P0V7</accession>
<gene>
    <name evidence="1" type="ordered locus">Y11_34431</name>
</gene>
<dbReference type="Proteomes" id="UP000008084">
    <property type="component" value="Chromosome"/>
</dbReference>
<dbReference type="AlphaFoldDB" id="A0A0H3P0V7"/>
<dbReference type="EMBL" id="FR729477">
    <property type="protein sequence ID" value="CBY29087.1"/>
    <property type="molecule type" value="Genomic_DNA"/>
</dbReference>
<evidence type="ECO:0000313" key="2">
    <source>
        <dbReference type="Proteomes" id="UP000008084"/>
    </source>
</evidence>
<protein>
    <submittedName>
        <fullName evidence="1">Uncharacterized protein</fullName>
    </submittedName>
</protein>
<dbReference type="KEGG" id="yey:Y11_34431"/>
<reference evidence="1 2" key="1">
    <citation type="journal article" date="2011" name="J. Bacteriol.">
        <title>Complete genome sequence of Yersinia enterocolitica subsp. palearctica serogroup O:3.</title>
        <authorList>
            <person name="Batzilla J."/>
            <person name="Hoper D."/>
            <person name="Antonenka U."/>
            <person name="Heesemann J."/>
            <person name="Rakin A."/>
        </authorList>
    </citation>
    <scope>NUCLEOTIDE SEQUENCE [LARGE SCALE GENOMIC DNA]</scope>
    <source>
        <strain evidence="2">DSM 13030 / CIP 106945 / Y11</strain>
    </source>
</reference>
<proteinExistence type="predicted"/>
<name>A0A0H3P0V7_YERE1</name>
<dbReference type="HOGENOM" id="CLU_3224126_0_0_6"/>
<dbReference type="PATRIC" id="fig|930944.6.peg.3427"/>
<sequence length="44" mass="5424">MFAFEQKLIYFAHSPQFIEMSYTDLFRGQICLTMLFVKRRFVLR</sequence>
<evidence type="ECO:0000313" key="1">
    <source>
        <dbReference type="EMBL" id="CBY29087.1"/>
    </source>
</evidence>
<organism evidence="1 2">
    <name type="scientific">Yersinia enterocolitica subsp. palearctica serotype O:3 (strain DSM 13030 / CIP 106945 / Y11)</name>
    <dbReference type="NCBI Taxonomy" id="930944"/>
    <lineage>
        <taxon>Bacteria</taxon>
        <taxon>Pseudomonadati</taxon>
        <taxon>Pseudomonadota</taxon>
        <taxon>Gammaproteobacteria</taxon>
        <taxon>Enterobacterales</taxon>
        <taxon>Yersiniaceae</taxon>
        <taxon>Yersinia</taxon>
    </lineage>
</organism>